<evidence type="ECO:0000313" key="1">
    <source>
        <dbReference type="EMBL" id="CAH1641324.1"/>
    </source>
</evidence>
<proteinExistence type="predicted"/>
<evidence type="ECO:0000313" key="2">
    <source>
        <dbReference type="Proteomes" id="UP001153321"/>
    </source>
</evidence>
<protein>
    <submittedName>
        <fullName evidence="1">Uncharacterized protein</fullName>
    </submittedName>
</protein>
<dbReference type="Proteomes" id="UP001153321">
    <property type="component" value="Chromosome 22"/>
</dbReference>
<dbReference type="EMBL" id="LR824553">
    <property type="protein sequence ID" value="CAH1641324.1"/>
    <property type="molecule type" value="Genomic_DNA"/>
</dbReference>
<organism evidence="1 2">
    <name type="scientific">Spodoptera littoralis</name>
    <name type="common">Egyptian cotton leafworm</name>
    <dbReference type="NCBI Taxonomy" id="7109"/>
    <lineage>
        <taxon>Eukaryota</taxon>
        <taxon>Metazoa</taxon>
        <taxon>Ecdysozoa</taxon>
        <taxon>Arthropoda</taxon>
        <taxon>Hexapoda</taxon>
        <taxon>Insecta</taxon>
        <taxon>Pterygota</taxon>
        <taxon>Neoptera</taxon>
        <taxon>Endopterygota</taxon>
        <taxon>Lepidoptera</taxon>
        <taxon>Glossata</taxon>
        <taxon>Ditrysia</taxon>
        <taxon>Noctuoidea</taxon>
        <taxon>Noctuidae</taxon>
        <taxon>Amphipyrinae</taxon>
        <taxon>Spodoptera</taxon>
    </lineage>
</organism>
<reference evidence="1" key="1">
    <citation type="submission" date="2022-02" db="EMBL/GenBank/DDBJ databases">
        <authorList>
            <person name="King R."/>
        </authorList>
    </citation>
    <scope>NUCLEOTIDE SEQUENCE</scope>
</reference>
<accession>A0A9P0N4K7</accession>
<dbReference type="AlphaFoldDB" id="A0A9P0N4K7"/>
<name>A0A9P0N4K7_SPOLI</name>
<gene>
    <name evidence="1" type="ORF">SPLIT_LOCUS6680</name>
</gene>
<sequence>MGLQIFCPFLIPLEYICRVVAKKTIFKVFILRYITTKCIPPEVDASPRINIILVIRRPIAATSSHQVTVDIDSSLMMADRRRPLPSILPILLYVLEHVSMSTWYIKYV</sequence>
<keyword evidence="2" id="KW-1185">Reference proteome</keyword>